<dbReference type="SMART" id="SM00387">
    <property type="entry name" value="HATPase_c"/>
    <property type="match status" value="1"/>
</dbReference>
<comment type="catalytic activity">
    <reaction evidence="1">
        <text>ATP + protein L-histidine = ADP + protein N-phospho-L-histidine.</text>
        <dbReference type="EC" id="2.7.13.3"/>
    </reaction>
</comment>
<feature type="domain" description="PAS" evidence="7">
    <location>
        <begin position="300"/>
        <end position="370"/>
    </location>
</feature>
<feature type="domain" description="PAS" evidence="7">
    <location>
        <begin position="427"/>
        <end position="499"/>
    </location>
</feature>
<dbReference type="PANTHER" id="PTHR43065">
    <property type="entry name" value="SENSOR HISTIDINE KINASE"/>
    <property type="match status" value="1"/>
</dbReference>
<dbReference type="EC" id="2.7.13.3" evidence="2"/>
<dbReference type="GO" id="GO:0000155">
    <property type="term" value="F:phosphorelay sensor kinase activity"/>
    <property type="evidence" value="ECO:0007669"/>
    <property type="project" value="InterPro"/>
</dbReference>
<evidence type="ECO:0000256" key="1">
    <source>
        <dbReference type="ARBA" id="ARBA00000085"/>
    </source>
</evidence>
<keyword evidence="9" id="KW-0378">Hydrolase</keyword>
<dbReference type="InterPro" id="IPR003594">
    <property type="entry name" value="HATPase_dom"/>
</dbReference>
<dbReference type="PRINTS" id="PR00344">
    <property type="entry name" value="BCTRLSENSOR"/>
</dbReference>
<dbReference type="Gene3D" id="1.10.287.130">
    <property type="match status" value="1"/>
</dbReference>
<evidence type="ECO:0000256" key="4">
    <source>
        <dbReference type="PROSITE-ProRule" id="PRU00169"/>
    </source>
</evidence>
<evidence type="ECO:0000256" key="2">
    <source>
        <dbReference type="ARBA" id="ARBA00012438"/>
    </source>
</evidence>
<dbReference type="NCBIfam" id="TIGR00229">
    <property type="entry name" value="sensory_box"/>
    <property type="match status" value="2"/>
</dbReference>
<dbReference type="CDD" id="cd00156">
    <property type="entry name" value="REC"/>
    <property type="match status" value="1"/>
</dbReference>
<dbReference type="InterPro" id="IPR001610">
    <property type="entry name" value="PAC"/>
</dbReference>
<feature type="modified residue" description="4-aspartylphosphate" evidence="4">
    <location>
        <position position="872"/>
    </location>
</feature>
<dbReference type="InterPro" id="IPR001789">
    <property type="entry name" value="Sig_transdc_resp-reg_receiver"/>
</dbReference>
<feature type="domain" description="Histidine kinase" evidence="5">
    <location>
        <begin position="568"/>
        <end position="796"/>
    </location>
</feature>
<accession>A0A2S2E3F0</accession>
<gene>
    <name evidence="9" type="ORF">HMF8227_01702</name>
</gene>
<dbReference type="InterPro" id="IPR036097">
    <property type="entry name" value="HisK_dim/P_sf"/>
</dbReference>
<feature type="domain" description="Response regulatory" evidence="6">
    <location>
        <begin position="821"/>
        <end position="934"/>
    </location>
</feature>
<dbReference type="Gene3D" id="3.30.450.20">
    <property type="entry name" value="PAS domain"/>
    <property type="match status" value="3"/>
</dbReference>
<keyword evidence="9" id="KW-0489">Methyltransferase</keyword>
<dbReference type="InterPro" id="IPR013655">
    <property type="entry name" value="PAS_fold_3"/>
</dbReference>
<dbReference type="Gene3D" id="3.30.450.40">
    <property type="match status" value="1"/>
</dbReference>
<dbReference type="InterPro" id="IPR035965">
    <property type="entry name" value="PAS-like_dom_sf"/>
</dbReference>
<reference evidence="9 10" key="1">
    <citation type="submission" date="2018-05" db="EMBL/GenBank/DDBJ databases">
        <title>Salinimonas sp. HMF8227 Genome sequencing and assembly.</title>
        <authorList>
            <person name="Kang H."/>
            <person name="Kang J."/>
            <person name="Cha I."/>
            <person name="Kim H."/>
            <person name="Joh K."/>
        </authorList>
    </citation>
    <scope>NUCLEOTIDE SEQUENCE [LARGE SCALE GENOMIC DNA]</scope>
    <source>
        <strain evidence="9 10">HMF8227</strain>
    </source>
</reference>
<evidence type="ECO:0000259" key="8">
    <source>
        <dbReference type="PROSITE" id="PS50113"/>
    </source>
</evidence>
<dbReference type="Pfam" id="PF08447">
    <property type="entry name" value="PAS_3"/>
    <property type="match status" value="1"/>
</dbReference>
<evidence type="ECO:0000259" key="5">
    <source>
        <dbReference type="PROSITE" id="PS50109"/>
    </source>
</evidence>
<dbReference type="InterPro" id="IPR005467">
    <property type="entry name" value="His_kinase_dom"/>
</dbReference>
<dbReference type="SMART" id="SM00388">
    <property type="entry name" value="HisKA"/>
    <property type="match status" value="1"/>
</dbReference>
<dbReference type="InterPro" id="IPR011006">
    <property type="entry name" value="CheY-like_superfamily"/>
</dbReference>
<evidence type="ECO:0000313" key="10">
    <source>
        <dbReference type="Proteomes" id="UP000245728"/>
    </source>
</evidence>
<dbReference type="Pfam" id="PF13426">
    <property type="entry name" value="PAS_9"/>
    <property type="match status" value="1"/>
</dbReference>
<dbReference type="GO" id="GO:0032259">
    <property type="term" value="P:methylation"/>
    <property type="evidence" value="ECO:0007669"/>
    <property type="project" value="UniProtKB-KW"/>
</dbReference>
<sequence>MDVKEQLVDQFDVLMDAIPNEVALLDSDGRIIALNQAWQQFADENQLTLAEAGLGANYLDICCQASEPHQRMAHEAFKGVSEVLTGQRKSFEMNYPCQSQTAHLWFKMRVTPVPGHAGFALMEHWDVTPSAARRTLLELDRQLMKLGGRDEPELQVARVIIERLQAFYMGCRALMLISDNSASGHRILSGDDFPGTLSESLLPLAQTFMTSVLSGARPYIEDCRSEVQHSALAELLLAHGYESVWSAPVRIHQDEQAVVLLLHCRAQRPSKTDRMVINKLSRAAGQTLRRLSYEQRLRRYQREFHEVYRHAPVGIALAEADGRLCSMNPAWLKMIGLDESLMYQNTIFDWVKESDHFRLKQSWKRLLKRDQTSARLELRFDTGHREPFWVRLNASVLSEDNGASAQLVLVCEYVHQYKRLQEQLGQAEQRFRYVAQATADAIWDWDIEADECWWSPGFYDMFGLSPSHAPVDKNFWRQNIHPDEQASLFAELKEFLAGDAIEWRQSYRFRRQDGSYARVKDKGYVLRNDKGQAVRMVGGISDVTKEYELEEKLRQSYRMEAVGQLTGGVAHDFNNLLTVIIGNSELLQEEVENSDAPLERETILETLELVLSAGRSGADLTQRLLAFARKQSLEPEVLDVLELLTDMDPILRRTLGDRVEFNWDLHDSLWHVEVDPSQLQNAILNLCLNAVDAMPGGGRLTIEASNIAVSEGCSVDGEMAPGEYVLLSVSDTGHGMDDQQQQRIFEPFYTSKPKGEGSGLGLSMVFGFVKQSQGYISLSSAVGEGARFQLYLPKYEGQAAPTRLRPDHDPEVSGRLRSVANILVVEDDTMVRQYVAQVLVRAGFNVKTASCPSQALAIFERQPAKFHLLITDVMMPEVTGFELAERIQAESPRLPVLFISGYNDSTSVSQQPDRVLLCKPFKKETLLKKVQSMLSTSSYIHGNLPASAANRRGYVTDEPDWKD</sequence>
<dbReference type="SUPFAM" id="SSF55781">
    <property type="entry name" value="GAF domain-like"/>
    <property type="match status" value="1"/>
</dbReference>
<dbReference type="InterPro" id="IPR000014">
    <property type="entry name" value="PAS"/>
</dbReference>
<dbReference type="PROSITE" id="PS50113">
    <property type="entry name" value="PAC"/>
    <property type="match status" value="1"/>
</dbReference>
<dbReference type="InterPro" id="IPR029016">
    <property type="entry name" value="GAF-like_dom_sf"/>
</dbReference>
<proteinExistence type="predicted"/>
<dbReference type="InterPro" id="IPR003661">
    <property type="entry name" value="HisK_dim/P_dom"/>
</dbReference>
<dbReference type="InterPro" id="IPR036890">
    <property type="entry name" value="HATPase_C_sf"/>
</dbReference>
<dbReference type="SUPFAM" id="SSF52172">
    <property type="entry name" value="CheY-like"/>
    <property type="match status" value="1"/>
</dbReference>
<dbReference type="OrthoDB" id="9772100at2"/>
<dbReference type="InterPro" id="IPR004358">
    <property type="entry name" value="Sig_transdc_His_kin-like_C"/>
</dbReference>
<dbReference type="KEGG" id="salh:HMF8227_01702"/>
<dbReference type="InterPro" id="IPR000700">
    <property type="entry name" value="PAS-assoc_C"/>
</dbReference>
<dbReference type="Pfam" id="PF00072">
    <property type="entry name" value="Response_reg"/>
    <property type="match status" value="1"/>
</dbReference>
<dbReference type="CDD" id="cd00130">
    <property type="entry name" value="PAS"/>
    <property type="match status" value="2"/>
</dbReference>
<organism evidence="9 10">
    <name type="scientific">Saliniradius amylolyticus</name>
    <dbReference type="NCBI Taxonomy" id="2183582"/>
    <lineage>
        <taxon>Bacteria</taxon>
        <taxon>Pseudomonadati</taxon>
        <taxon>Pseudomonadota</taxon>
        <taxon>Gammaproteobacteria</taxon>
        <taxon>Alteromonadales</taxon>
        <taxon>Alteromonadaceae</taxon>
        <taxon>Saliniradius</taxon>
    </lineage>
</organism>
<evidence type="ECO:0000259" key="7">
    <source>
        <dbReference type="PROSITE" id="PS50112"/>
    </source>
</evidence>
<dbReference type="EMBL" id="CP029347">
    <property type="protein sequence ID" value="AWL12175.1"/>
    <property type="molecule type" value="Genomic_DNA"/>
</dbReference>
<dbReference type="SUPFAM" id="SSF47384">
    <property type="entry name" value="Homodimeric domain of signal transducing histidine kinase"/>
    <property type="match status" value="1"/>
</dbReference>
<dbReference type="PROSITE" id="PS50109">
    <property type="entry name" value="HIS_KIN"/>
    <property type="match status" value="1"/>
</dbReference>
<evidence type="ECO:0000313" key="9">
    <source>
        <dbReference type="EMBL" id="AWL12175.1"/>
    </source>
</evidence>
<dbReference type="Pfam" id="PF02518">
    <property type="entry name" value="HATPase_c"/>
    <property type="match status" value="1"/>
</dbReference>
<dbReference type="PROSITE" id="PS50112">
    <property type="entry name" value="PAS"/>
    <property type="match status" value="2"/>
</dbReference>
<dbReference type="SMART" id="SM00091">
    <property type="entry name" value="PAS"/>
    <property type="match status" value="3"/>
</dbReference>
<feature type="domain" description="PAC" evidence="8">
    <location>
        <begin position="503"/>
        <end position="555"/>
    </location>
</feature>
<dbReference type="SUPFAM" id="SSF55785">
    <property type="entry name" value="PYP-like sensor domain (PAS domain)"/>
    <property type="match status" value="3"/>
</dbReference>
<keyword evidence="10" id="KW-1185">Reference proteome</keyword>
<dbReference type="Proteomes" id="UP000245728">
    <property type="component" value="Chromosome"/>
</dbReference>
<evidence type="ECO:0000259" key="6">
    <source>
        <dbReference type="PROSITE" id="PS50110"/>
    </source>
</evidence>
<dbReference type="Gene3D" id="3.30.565.10">
    <property type="entry name" value="Histidine kinase-like ATPase, C-terminal domain"/>
    <property type="match status" value="1"/>
</dbReference>
<dbReference type="AlphaFoldDB" id="A0A2S2E3F0"/>
<protein>
    <recommendedName>
        <fullName evidence="2">histidine kinase</fullName>
        <ecNumber evidence="2">2.7.13.3</ecNumber>
    </recommendedName>
</protein>
<dbReference type="PROSITE" id="PS50110">
    <property type="entry name" value="RESPONSE_REGULATORY"/>
    <property type="match status" value="1"/>
</dbReference>
<dbReference type="SUPFAM" id="SSF55874">
    <property type="entry name" value="ATPase domain of HSP90 chaperone/DNA topoisomerase II/histidine kinase"/>
    <property type="match status" value="1"/>
</dbReference>
<dbReference type="SMART" id="SM00448">
    <property type="entry name" value="REC"/>
    <property type="match status" value="1"/>
</dbReference>
<name>A0A2S2E3F0_9ALTE</name>
<dbReference type="Pfam" id="PF00512">
    <property type="entry name" value="HisKA"/>
    <property type="match status" value="1"/>
</dbReference>
<dbReference type="CDD" id="cd00082">
    <property type="entry name" value="HisKA"/>
    <property type="match status" value="1"/>
</dbReference>
<evidence type="ECO:0000256" key="3">
    <source>
        <dbReference type="ARBA" id="ARBA00022553"/>
    </source>
</evidence>
<dbReference type="GO" id="GO:0016787">
    <property type="term" value="F:hydrolase activity"/>
    <property type="evidence" value="ECO:0007669"/>
    <property type="project" value="UniProtKB-KW"/>
</dbReference>
<dbReference type="SMART" id="SM00086">
    <property type="entry name" value="PAC"/>
    <property type="match status" value="2"/>
</dbReference>
<dbReference type="GO" id="GO:0008168">
    <property type="term" value="F:methyltransferase activity"/>
    <property type="evidence" value="ECO:0007669"/>
    <property type="project" value="UniProtKB-KW"/>
</dbReference>
<dbReference type="Gene3D" id="3.40.50.2300">
    <property type="match status" value="1"/>
</dbReference>
<keyword evidence="3 4" id="KW-0597">Phosphoprotein</keyword>
<dbReference type="PANTHER" id="PTHR43065:SF49">
    <property type="entry name" value="HISTIDINE KINASE"/>
    <property type="match status" value="1"/>
</dbReference>
<keyword evidence="9" id="KW-0808">Transferase</keyword>